<dbReference type="InterPro" id="IPR009983">
    <property type="entry name" value="UPF0358"/>
</dbReference>
<comment type="caution">
    <text evidence="1">The sequence shown here is derived from an EMBL/GenBank/DDBJ whole genome shotgun (WGS) entry which is preliminary data.</text>
</comment>
<evidence type="ECO:0000313" key="2">
    <source>
        <dbReference type="Proteomes" id="UP000051264"/>
    </source>
</evidence>
<name>A0A0R1RW26_9LACO</name>
<accession>A0A0R1RW26</accession>
<reference evidence="1 2" key="1">
    <citation type="journal article" date="2015" name="Genome Announc.">
        <title>Expanding the biotechnology potential of lactobacilli through comparative genomics of 213 strains and associated genera.</title>
        <authorList>
            <person name="Sun Z."/>
            <person name="Harris H.M."/>
            <person name="McCann A."/>
            <person name="Guo C."/>
            <person name="Argimon S."/>
            <person name="Zhang W."/>
            <person name="Yang X."/>
            <person name="Jeffery I.B."/>
            <person name="Cooney J.C."/>
            <person name="Kagawa T.F."/>
            <person name="Liu W."/>
            <person name="Song Y."/>
            <person name="Salvetti E."/>
            <person name="Wrobel A."/>
            <person name="Rasinkangas P."/>
            <person name="Parkhill J."/>
            <person name="Rea M.C."/>
            <person name="O'Sullivan O."/>
            <person name="Ritari J."/>
            <person name="Douillard F.P."/>
            <person name="Paul Ross R."/>
            <person name="Yang R."/>
            <person name="Briner A.E."/>
            <person name="Felis G.E."/>
            <person name="de Vos W.M."/>
            <person name="Barrangou R."/>
            <person name="Klaenhammer T.R."/>
            <person name="Caufield P.W."/>
            <person name="Cui Y."/>
            <person name="Zhang H."/>
            <person name="O'Toole P.W."/>
        </authorList>
    </citation>
    <scope>NUCLEOTIDE SEQUENCE [LARGE SCALE GENOMIC DNA]</scope>
    <source>
        <strain evidence="1 2">DSM 14340</strain>
    </source>
</reference>
<dbReference type="Proteomes" id="UP000051264">
    <property type="component" value="Unassembled WGS sequence"/>
</dbReference>
<proteinExistence type="predicted"/>
<dbReference type="NCBIfam" id="NF010187">
    <property type="entry name" value="PRK13666.1"/>
    <property type="match status" value="1"/>
</dbReference>
<dbReference type="PATRIC" id="fig|1423747.3.peg.344"/>
<organism evidence="1 2">
    <name type="scientific">Latilactobacillus fuchuensis DSM 14340 = JCM 11249</name>
    <dbReference type="NCBI Taxonomy" id="1423747"/>
    <lineage>
        <taxon>Bacteria</taxon>
        <taxon>Bacillati</taxon>
        <taxon>Bacillota</taxon>
        <taxon>Bacilli</taxon>
        <taxon>Lactobacillales</taxon>
        <taxon>Lactobacillaceae</taxon>
        <taxon>Latilactobacillus</taxon>
    </lineage>
</organism>
<dbReference type="SUPFAM" id="SSF140404">
    <property type="entry name" value="EF2458-like"/>
    <property type="match status" value="1"/>
</dbReference>
<sequence>MIEQQTVGYLTLKADADKIQKLLTQQFKALCLSQCPIVEEIIDTQMFGFSKEVDFAKRVQLITADEGNDLVSNLEEQVNQIYNQIYQAQTLN</sequence>
<dbReference type="STRING" id="1423747.FC69_GL000336"/>
<protein>
    <submittedName>
        <fullName evidence="1">Uncharacterized protein</fullName>
    </submittedName>
</protein>
<dbReference type="AlphaFoldDB" id="A0A0R1RW26"/>
<gene>
    <name evidence="1" type="ORF">FC69_GL000336</name>
</gene>
<dbReference type="RefSeq" id="WP_025082390.1">
    <property type="nucleotide sequence ID" value="NZ_AZEX01000070.1"/>
</dbReference>
<dbReference type="Pfam" id="PF07408">
    <property type="entry name" value="DUF1507"/>
    <property type="match status" value="1"/>
</dbReference>
<dbReference type="eggNOG" id="COG4838">
    <property type="taxonomic scope" value="Bacteria"/>
</dbReference>
<dbReference type="EMBL" id="AZEX01000070">
    <property type="protein sequence ID" value="KRL58466.1"/>
    <property type="molecule type" value="Genomic_DNA"/>
</dbReference>
<dbReference type="OrthoDB" id="2135235at2"/>
<dbReference type="InterPro" id="IPR036270">
    <property type="entry name" value="UPF0358_sf"/>
</dbReference>
<evidence type="ECO:0000313" key="1">
    <source>
        <dbReference type="EMBL" id="KRL58466.1"/>
    </source>
</evidence>
<dbReference type="Gene3D" id="1.10.287.750">
    <property type="entry name" value="SO2669-like"/>
    <property type="match status" value="1"/>
</dbReference>